<keyword evidence="4" id="KW-0804">Transcription</keyword>
<dbReference type="Gene3D" id="1.20.5.170">
    <property type="match status" value="1"/>
</dbReference>
<dbReference type="EMBL" id="KZ303842">
    <property type="protein sequence ID" value="PHZ17532.1"/>
    <property type="molecule type" value="Genomic_DNA"/>
</dbReference>
<dbReference type="GeneID" id="35446800"/>
<gene>
    <name evidence="8" type="ORF">RHIMIDRAFT_8728</name>
</gene>
<dbReference type="STRING" id="1340429.A0A2G4T942"/>
<dbReference type="GO" id="GO:0005634">
    <property type="term" value="C:nucleus"/>
    <property type="evidence" value="ECO:0007669"/>
    <property type="project" value="UniProtKB-SubCell"/>
</dbReference>
<dbReference type="InterPro" id="IPR004827">
    <property type="entry name" value="bZIP"/>
</dbReference>
<evidence type="ECO:0000256" key="5">
    <source>
        <dbReference type="ARBA" id="ARBA00023242"/>
    </source>
</evidence>
<evidence type="ECO:0000256" key="4">
    <source>
        <dbReference type="ARBA" id="ARBA00023163"/>
    </source>
</evidence>
<sequence length="122" mass="14340">MSISSITHNKTVLSPYSTDFTLVERKERNKAASARYRVKKNAQYHEMKHTIQEITTRNKILETQIKELKEENKRLRSATDKLRSQLIANKLLNKWIKSHHNDGFMMDMGSFQDDDLNCCLLK</sequence>
<keyword evidence="6" id="KW-0175">Coiled coil</keyword>
<reference evidence="8 9" key="1">
    <citation type="journal article" date="2016" name="Proc. Natl. Acad. Sci. U.S.A.">
        <title>Lipid metabolic changes in an early divergent fungus govern the establishment of a mutualistic symbiosis with endobacteria.</title>
        <authorList>
            <person name="Lastovetsky O.A."/>
            <person name="Gaspar M.L."/>
            <person name="Mondo S.J."/>
            <person name="LaButti K.M."/>
            <person name="Sandor L."/>
            <person name="Grigoriev I.V."/>
            <person name="Henry S.A."/>
            <person name="Pawlowska T.E."/>
        </authorList>
    </citation>
    <scope>NUCLEOTIDE SEQUENCE [LARGE SCALE GENOMIC DNA]</scope>
    <source>
        <strain evidence="8 9">ATCC 52813</strain>
    </source>
</reference>
<keyword evidence="3" id="KW-0238">DNA-binding</keyword>
<proteinExistence type="predicted"/>
<dbReference type="InterPro" id="IPR046347">
    <property type="entry name" value="bZIP_sf"/>
</dbReference>
<name>A0A2G4T942_RHIZD</name>
<accession>A0A2G4T942</accession>
<dbReference type="GO" id="GO:0000977">
    <property type="term" value="F:RNA polymerase II transcription regulatory region sequence-specific DNA binding"/>
    <property type="evidence" value="ECO:0007669"/>
    <property type="project" value="TreeGrafter"/>
</dbReference>
<dbReference type="PANTHER" id="PTHR13044">
    <property type="entry name" value="ACTIVATING TRANSCRIPTION FACTOR ATF 4/5"/>
    <property type="match status" value="1"/>
</dbReference>
<dbReference type="PROSITE" id="PS00036">
    <property type="entry name" value="BZIP_BASIC"/>
    <property type="match status" value="1"/>
</dbReference>
<comment type="subcellular location">
    <subcellularLocation>
        <location evidence="1">Nucleus</location>
    </subcellularLocation>
</comment>
<organism evidence="8 9">
    <name type="scientific">Rhizopus microsporus ATCC 52813</name>
    <dbReference type="NCBI Taxonomy" id="1340429"/>
    <lineage>
        <taxon>Eukaryota</taxon>
        <taxon>Fungi</taxon>
        <taxon>Fungi incertae sedis</taxon>
        <taxon>Mucoromycota</taxon>
        <taxon>Mucoromycotina</taxon>
        <taxon>Mucoromycetes</taxon>
        <taxon>Mucorales</taxon>
        <taxon>Mucorineae</taxon>
        <taxon>Rhizopodaceae</taxon>
        <taxon>Rhizopus</taxon>
    </lineage>
</organism>
<protein>
    <recommendedName>
        <fullName evidence="7">BZIP domain-containing protein</fullName>
    </recommendedName>
</protein>
<dbReference type="RefSeq" id="XP_023471240.1">
    <property type="nucleotide sequence ID" value="XM_023615812.1"/>
</dbReference>
<evidence type="ECO:0000256" key="3">
    <source>
        <dbReference type="ARBA" id="ARBA00023125"/>
    </source>
</evidence>
<evidence type="ECO:0000256" key="6">
    <source>
        <dbReference type="SAM" id="Coils"/>
    </source>
</evidence>
<keyword evidence="2" id="KW-0805">Transcription regulation</keyword>
<dbReference type="Proteomes" id="UP000242254">
    <property type="component" value="Unassembled WGS sequence"/>
</dbReference>
<dbReference type="Pfam" id="PF07716">
    <property type="entry name" value="bZIP_2"/>
    <property type="match status" value="1"/>
</dbReference>
<keyword evidence="5" id="KW-0539">Nucleus</keyword>
<dbReference type="AlphaFoldDB" id="A0A2G4T942"/>
<evidence type="ECO:0000256" key="1">
    <source>
        <dbReference type="ARBA" id="ARBA00004123"/>
    </source>
</evidence>
<dbReference type="CDD" id="cd14705">
    <property type="entry name" value="bZIP_Zip1"/>
    <property type="match status" value="1"/>
</dbReference>
<evidence type="ECO:0000313" key="8">
    <source>
        <dbReference type="EMBL" id="PHZ17532.1"/>
    </source>
</evidence>
<dbReference type="PROSITE" id="PS50217">
    <property type="entry name" value="BZIP"/>
    <property type="match status" value="1"/>
</dbReference>
<dbReference type="SUPFAM" id="SSF57959">
    <property type="entry name" value="Leucine zipper domain"/>
    <property type="match status" value="1"/>
</dbReference>
<evidence type="ECO:0000256" key="2">
    <source>
        <dbReference type="ARBA" id="ARBA00023015"/>
    </source>
</evidence>
<keyword evidence="9" id="KW-1185">Reference proteome</keyword>
<dbReference type="SMART" id="SM00338">
    <property type="entry name" value="BRLZ"/>
    <property type="match status" value="1"/>
</dbReference>
<evidence type="ECO:0000313" key="9">
    <source>
        <dbReference type="Proteomes" id="UP000242254"/>
    </source>
</evidence>
<feature type="domain" description="BZIP" evidence="7">
    <location>
        <begin position="24"/>
        <end position="82"/>
    </location>
</feature>
<evidence type="ECO:0000259" key="7">
    <source>
        <dbReference type="PROSITE" id="PS50217"/>
    </source>
</evidence>
<dbReference type="PANTHER" id="PTHR13044:SF14">
    <property type="entry name" value="CRYPTOCEPHAL, ISOFORM A"/>
    <property type="match status" value="1"/>
</dbReference>
<feature type="coiled-coil region" evidence="6">
    <location>
        <begin position="51"/>
        <end position="85"/>
    </location>
</feature>
<dbReference type="GO" id="GO:0001228">
    <property type="term" value="F:DNA-binding transcription activator activity, RNA polymerase II-specific"/>
    <property type="evidence" value="ECO:0007669"/>
    <property type="project" value="TreeGrafter"/>
</dbReference>